<reference evidence="1" key="1">
    <citation type="submission" date="2016-10" db="EMBL/GenBank/DDBJ databases">
        <title>CRISPR-Cas defence system in Roseofilum reptotaenium: evidence of a bacteriophage-cyanobacterium arms race in the coral black band disease.</title>
        <authorList>
            <person name="Buerger P."/>
            <person name="Wood-Charlson E.M."/>
            <person name="Weynberg K.D."/>
            <person name="Willis B."/>
            <person name="Van Oppen M.J."/>
        </authorList>
    </citation>
    <scope>NUCLEOTIDE SEQUENCE [LARGE SCALE GENOMIC DNA]</scope>
    <source>
        <strain evidence="1">AO1-A</strain>
    </source>
</reference>
<protein>
    <submittedName>
        <fullName evidence="1">Uncharacterized protein</fullName>
    </submittedName>
</protein>
<evidence type="ECO:0000313" key="2">
    <source>
        <dbReference type="Proteomes" id="UP000183940"/>
    </source>
</evidence>
<organism evidence="1 2">
    <name type="scientific">Roseofilum reptotaenium AO1-A</name>
    <dbReference type="NCBI Taxonomy" id="1925591"/>
    <lineage>
        <taxon>Bacteria</taxon>
        <taxon>Bacillati</taxon>
        <taxon>Cyanobacteriota</taxon>
        <taxon>Cyanophyceae</taxon>
        <taxon>Desertifilales</taxon>
        <taxon>Desertifilaceae</taxon>
        <taxon>Roseofilum</taxon>
    </lineage>
</organism>
<dbReference type="AlphaFoldDB" id="A0A1L9QP38"/>
<name>A0A1L9QP38_9CYAN</name>
<comment type="caution">
    <text evidence="1">The sequence shown here is derived from an EMBL/GenBank/DDBJ whole genome shotgun (WGS) entry which is preliminary data.</text>
</comment>
<dbReference type="EMBL" id="MLAW01000031">
    <property type="protein sequence ID" value="OJJ24435.1"/>
    <property type="molecule type" value="Genomic_DNA"/>
</dbReference>
<dbReference type="Proteomes" id="UP000183940">
    <property type="component" value="Unassembled WGS sequence"/>
</dbReference>
<evidence type="ECO:0000313" key="1">
    <source>
        <dbReference type="EMBL" id="OJJ24435.1"/>
    </source>
</evidence>
<proteinExistence type="predicted"/>
<sequence length="125" mass="14880">MQQLEYYKLPGLENVYLEDSYVLEIVEEPTLLRFVLDVVLTEEHPHYQEPKIEEQYCYRQAWLEFSGIEDIIWVKKNIHPFTDATGSLDYGNIDVFYQSNTKYHIEGDWGIMDVTSKKCTLMFLE</sequence>
<dbReference type="STRING" id="1925591.BI308_16630"/>
<gene>
    <name evidence="1" type="ORF">BI308_16630</name>
</gene>
<accession>A0A1L9QP38</accession>
<keyword evidence="2" id="KW-1185">Reference proteome</keyword>